<keyword evidence="2" id="KW-0479">Metal-binding</keyword>
<keyword evidence="2" id="KW-0349">Heme</keyword>
<dbReference type="InterPro" id="IPR017972">
    <property type="entry name" value="Cyt_P450_CS"/>
</dbReference>
<dbReference type="PANTHER" id="PTHR46696:SF1">
    <property type="entry name" value="CYTOCHROME P450 YJIB-RELATED"/>
    <property type="match status" value="1"/>
</dbReference>
<keyword evidence="2" id="KW-0408">Iron</keyword>
<dbReference type="InterPro" id="IPR036396">
    <property type="entry name" value="Cyt_P450_sf"/>
</dbReference>
<evidence type="ECO:0000313" key="4">
    <source>
        <dbReference type="Proteomes" id="UP000263377"/>
    </source>
</evidence>
<dbReference type="Pfam" id="PF00067">
    <property type="entry name" value="p450"/>
    <property type="match status" value="1"/>
</dbReference>
<comment type="similarity">
    <text evidence="1 2">Belongs to the cytochrome P450 family.</text>
</comment>
<dbReference type="PANTHER" id="PTHR46696">
    <property type="entry name" value="P450, PUTATIVE (EUROFUNG)-RELATED"/>
    <property type="match status" value="1"/>
</dbReference>
<comment type="caution">
    <text evidence="3">The sequence shown here is derived from an EMBL/GenBank/DDBJ whole genome shotgun (WGS) entry which is preliminary data.</text>
</comment>
<dbReference type="GO" id="GO:0004497">
    <property type="term" value="F:monooxygenase activity"/>
    <property type="evidence" value="ECO:0007669"/>
    <property type="project" value="UniProtKB-KW"/>
</dbReference>
<evidence type="ECO:0000256" key="2">
    <source>
        <dbReference type="RuleBase" id="RU000461"/>
    </source>
</evidence>
<dbReference type="GO" id="GO:0016705">
    <property type="term" value="F:oxidoreductase activity, acting on paired donors, with incorporation or reduction of molecular oxygen"/>
    <property type="evidence" value="ECO:0007669"/>
    <property type="project" value="InterPro"/>
</dbReference>
<protein>
    <submittedName>
        <fullName evidence="3">Cytochrome P450</fullName>
    </submittedName>
</protein>
<name>A0A373A478_9ACTN</name>
<dbReference type="EMBL" id="QVIG01000001">
    <property type="protein sequence ID" value="RGD62963.1"/>
    <property type="molecule type" value="Genomic_DNA"/>
</dbReference>
<accession>A0A373A478</accession>
<keyword evidence="2" id="KW-0503">Monooxygenase</keyword>
<dbReference type="PROSITE" id="PS00086">
    <property type="entry name" value="CYTOCHROME_P450"/>
    <property type="match status" value="1"/>
</dbReference>
<dbReference type="PRINTS" id="PR00385">
    <property type="entry name" value="P450"/>
</dbReference>
<dbReference type="SUPFAM" id="SSF48264">
    <property type="entry name" value="Cytochrome P450"/>
    <property type="match status" value="1"/>
</dbReference>
<dbReference type="GO" id="GO:0020037">
    <property type="term" value="F:heme binding"/>
    <property type="evidence" value="ECO:0007669"/>
    <property type="project" value="InterPro"/>
</dbReference>
<gene>
    <name evidence="3" type="ORF">DR950_18240</name>
</gene>
<keyword evidence="4" id="KW-1185">Reference proteome</keyword>
<organism evidence="3 4">
    <name type="scientific">Kitasatospora xanthocidica</name>
    <dbReference type="NCBI Taxonomy" id="83382"/>
    <lineage>
        <taxon>Bacteria</taxon>
        <taxon>Bacillati</taxon>
        <taxon>Actinomycetota</taxon>
        <taxon>Actinomycetes</taxon>
        <taxon>Kitasatosporales</taxon>
        <taxon>Streptomycetaceae</taxon>
        <taxon>Kitasatospora</taxon>
    </lineage>
</organism>
<reference evidence="3 4" key="1">
    <citation type="submission" date="2018-08" db="EMBL/GenBank/DDBJ databases">
        <title>Diversity &amp; Physiological Properties of Lignin-Decomposing Actinobacteria from Soil.</title>
        <authorList>
            <person name="Roh S.G."/>
            <person name="Kim S.B."/>
        </authorList>
    </citation>
    <scope>NUCLEOTIDE SEQUENCE [LARGE SCALE GENOMIC DNA]</scope>
    <source>
        <strain evidence="3 4">MMS17-GH009</strain>
    </source>
</reference>
<dbReference type="Proteomes" id="UP000263377">
    <property type="component" value="Unassembled WGS sequence"/>
</dbReference>
<evidence type="ECO:0000256" key="1">
    <source>
        <dbReference type="ARBA" id="ARBA00010617"/>
    </source>
</evidence>
<dbReference type="GO" id="GO:0005506">
    <property type="term" value="F:iron ion binding"/>
    <property type="evidence" value="ECO:0007669"/>
    <property type="project" value="InterPro"/>
</dbReference>
<dbReference type="Gene3D" id="1.10.630.10">
    <property type="entry name" value="Cytochrome P450"/>
    <property type="match status" value="1"/>
</dbReference>
<dbReference type="InterPro" id="IPR001128">
    <property type="entry name" value="Cyt_P450"/>
</dbReference>
<proteinExistence type="inferred from homology"/>
<dbReference type="AlphaFoldDB" id="A0A373A478"/>
<dbReference type="InterPro" id="IPR002397">
    <property type="entry name" value="Cyt_P450_B"/>
</dbReference>
<evidence type="ECO:0000313" key="3">
    <source>
        <dbReference type="EMBL" id="RGD62963.1"/>
    </source>
</evidence>
<sequence>MHQIVSPTPGPPRLAELPDGTPVWLVTRYTDVRQVLTDSRFGRSPLHAPDAAPVTDSPSLLDSRDAIGQQDGDAHLRLRRAIGRAFTPRAIARLRPWVASVIDGLLDELAEHEDQHADLVADFALPLPCAVIHRLLAIDDVPIEQVLYWAEHAFADIDAAAAPGGHARDELNAFTAELILKRRRKPGDDVVSSIVLASDLEGGIPHAQLVNLIATMVVGGHDTTMTVISNALLYLLTEQRHTWDRLGADEDAAALLTERVLHRIPIGDRVERGRVLVAVEDVDLGGVTVRAGELVTADRVAANRDPEAFPGDPDDLFAPLPNPSLSFGVGRHYCLGTWLARAELQLALHHLARRLPSLRLTVGVDDIRWRRGTVTRSPIHLPAIW</sequence>
<dbReference type="PRINTS" id="PR00359">
    <property type="entry name" value="BP450"/>
</dbReference>
<keyword evidence="2" id="KW-0560">Oxidoreductase</keyword>